<dbReference type="RefSeq" id="WP_141679916.1">
    <property type="nucleotide sequence ID" value="NZ_CP158490.1"/>
</dbReference>
<accession>A0AAU7WVH6</accession>
<evidence type="ECO:0000313" key="1">
    <source>
        <dbReference type="EMBL" id="XBY24403.1"/>
    </source>
</evidence>
<gene>
    <name evidence="1" type="ORF">ABCR88_00885</name>
</gene>
<organism evidence="1">
    <name type="scientific">Pseudomonas sp. W17</name>
    <dbReference type="NCBI Taxonomy" id="3144407"/>
    <lineage>
        <taxon>Bacteria</taxon>
        <taxon>Pseudomonadati</taxon>
        <taxon>Pseudomonadota</taxon>
        <taxon>Gammaproteobacteria</taxon>
        <taxon>Pseudomonadales</taxon>
        <taxon>Pseudomonadaceae</taxon>
        <taxon>Pseudomonas</taxon>
    </lineage>
</organism>
<name>A0AAU7WVH6_9PSED</name>
<sequence length="114" mass="12595">MSIACFLVIESGKYVSSEALDYMFDSWVDSISYGGPGCIDLQLDKFLKSQEYADVVVGLIDRVIQELYSMADVYPKEKLSSMLAGVKITLNADYEVKLIRTALVGLRKVIVGEG</sequence>
<reference evidence="1" key="1">
    <citation type="submission" date="2024-06" db="EMBL/GenBank/DDBJ databases">
        <authorList>
            <person name="Wu L."/>
        </authorList>
    </citation>
    <scope>NUCLEOTIDE SEQUENCE</scope>
    <source>
        <strain evidence="1">W17</strain>
    </source>
</reference>
<dbReference type="EMBL" id="CP158490">
    <property type="protein sequence ID" value="XBY24403.1"/>
    <property type="molecule type" value="Genomic_DNA"/>
</dbReference>
<protein>
    <submittedName>
        <fullName evidence="1">Uncharacterized protein</fullName>
    </submittedName>
</protein>
<proteinExistence type="predicted"/>
<dbReference type="AlphaFoldDB" id="A0AAU7WVH6"/>